<dbReference type="Pfam" id="PF03571">
    <property type="entry name" value="Peptidase_M49"/>
    <property type="match status" value="1"/>
</dbReference>
<dbReference type="GO" id="GO:0005737">
    <property type="term" value="C:cytoplasm"/>
    <property type="evidence" value="ECO:0007669"/>
    <property type="project" value="TreeGrafter"/>
</dbReference>
<keyword evidence="1" id="KW-0479">Metal-binding</keyword>
<evidence type="ECO:0000313" key="4">
    <source>
        <dbReference type="Proteomes" id="UP000231503"/>
    </source>
</evidence>
<keyword evidence="2" id="KW-0378">Hydrolase</keyword>
<dbReference type="Gene3D" id="3.30.540.30">
    <property type="match status" value="1"/>
</dbReference>
<gene>
    <name evidence="3" type="ORF">COU47_04005</name>
</gene>
<evidence type="ECO:0000256" key="1">
    <source>
        <dbReference type="ARBA" id="ARBA00022723"/>
    </source>
</evidence>
<evidence type="ECO:0000313" key="3">
    <source>
        <dbReference type="EMBL" id="PIR69235.1"/>
    </source>
</evidence>
<evidence type="ECO:0008006" key="5">
    <source>
        <dbReference type="Google" id="ProtNLM"/>
    </source>
</evidence>
<dbReference type="GO" id="GO:0046872">
    <property type="term" value="F:metal ion binding"/>
    <property type="evidence" value="ECO:0007669"/>
    <property type="project" value="UniProtKB-KW"/>
</dbReference>
<dbReference type="Proteomes" id="UP000231503">
    <property type="component" value="Unassembled WGS sequence"/>
</dbReference>
<reference evidence="4" key="1">
    <citation type="submission" date="2017-09" db="EMBL/GenBank/DDBJ databases">
        <title>Depth-based differentiation of microbial function through sediment-hosted aquifers and enrichment of novel symbionts in the deep terrestrial subsurface.</title>
        <authorList>
            <person name="Probst A.J."/>
            <person name="Ladd B."/>
            <person name="Jarett J.K."/>
            <person name="Geller-Mcgrath D.E."/>
            <person name="Sieber C.M.K."/>
            <person name="Emerson J.B."/>
            <person name="Anantharaman K."/>
            <person name="Thomas B.C."/>
            <person name="Malmstrom R."/>
            <person name="Stieglmeier M."/>
            <person name="Klingl A."/>
            <person name="Woyke T."/>
            <person name="Ryan C.M."/>
            <person name="Banfield J.F."/>
        </authorList>
    </citation>
    <scope>NUCLEOTIDE SEQUENCE [LARGE SCALE GENOMIC DNA]</scope>
</reference>
<comment type="caution">
    <text evidence="3">The sequence shown here is derived from an EMBL/GenBank/DDBJ whole genome shotgun (WGS) entry which is preliminary data.</text>
</comment>
<dbReference type="PANTHER" id="PTHR23422">
    <property type="entry name" value="DIPEPTIDYL PEPTIDASE III-RELATED"/>
    <property type="match status" value="1"/>
</dbReference>
<dbReference type="GO" id="GO:0008239">
    <property type="term" value="F:dipeptidyl-peptidase activity"/>
    <property type="evidence" value="ECO:0007669"/>
    <property type="project" value="TreeGrafter"/>
</dbReference>
<dbReference type="PANTHER" id="PTHR23422:SF9">
    <property type="entry name" value="ZN-DEPENDENT HYDROLASE"/>
    <property type="match status" value="1"/>
</dbReference>
<evidence type="ECO:0000256" key="2">
    <source>
        <dbReference type="ARBA" id="ARBA00022801"/>
    </source>
</evidence>
<dbReference type="AlphaFoldDB" id="A0A2H0TEI6"/>
<proteinExistence type="predicted"/>
<sequence>MAAGRDNETRYVKIPIRGDVSHLSTGNKDTLEALISAARLINPIYLAQMNQKLEETGGIIDESRNAAYYPPGMTAEELEVYIQAHPDQKQDILSPFSVVQRDGTLLKTIPYAELYEPHLTRMKLFLEHASRITDHPQFKKFLKSKAAAFVSNEYKESDIDWIHVTDAPIELTIGPYESYEDKTLGIKRNFEAMLGVTLTEENEKVRQYQDLTLEFDAYLGNMYGYTPSGKITPMVVMNEILATGGAYYSYIAMAYNLPNDNDIHETVGSKKVFVKNVMDAKFTTMTIPIAERIVERSMMHHFDPWTYFLFVVGHELSHGLGFRFSGPEFKELGPSLEEAKADVFGMLFLYFLAEKGVLAKEVAESAVYIHAIDGLRQLRFGLEEAHAFGARIQYQWLENMGAIGIHEQTFLFDPRFFKQALESLGYEFFKLSQAQNYTNTKSFADTWSAVLPGLKPMIKRLEGIPVDIDPIFDC</sequence>
<organism evidence="3 4">
    <name type="scientific">Candidatus Niyogibacteria bacterium CG10_big_fil_rev_8_21_14_0_10_46_36</name>
    <dbReference type="NCBI Taxonomy" id="1974726"/>
    <lineage>
        <taxon>Bacteria</taxon>
        <taxon>Candidatus Niyogiibacteriota</taxon>
    </lineage>
</organism>
<protein>
    <recommendedName>
        <fullName evidence="5">Peptidase</fullName>
    </recommendedName>
</protein>
<dbReference type="SUPFAM" id="SSF55486">
    <property type="entry name" value="Metalloproteases ('zincins'), catalytic domain"/>
    <property type="match status" value="1"/>
</dbReference>
<dbReference type="EMBL" id="PFCO01000009">
    <property type="protein sequence ID" value="PIR69235.1"/>
    <property type="molecule type" value="Genomic_DNA"/>
</dbReference>
<dbReference type="InterPro" id="IPR039461">
    <property type="entry name" value="Peptidase_M49"/>
</dbReference>
<accession>A0A2H0TEI6</accession>
<name>A0A2H0TEI6_9BACT</name>